<name>A0A9P8Q8Y9_WICPI</name>
<comment type="catalytic activity">
    <reaction evidence="12 14">
        <text>a di-trans,poly-cis-dolichyl beta-D-mannosyl phosphate + L-threonyl-[protein] = 3-O-(alpha-D-mannosyl)-L-threonyl-[protein] + a di-trans,poly-cis-dolichyl phosphate + H(+)</text>
        <dbReference type="Rhea" id="RHEA:53396"/>
        <dbReference type="Rhea" id="RHEA-COMP:11060"/>
        <dbReference type="Rhea" id="RHEA-COMP:13547"/>
        <dbReference type="Rhea" id="RHEA-COMP:19498"/>
        <dbReference type="Rhea" id="RHEA-COMP:19501"/>
        <dbReference type="ChEBI" id="CHEBI:15378"/>
        <dbReference type="ChEBI" id="CHEBI:30013"/>
        <dbReference type="ChEBI" id="CHEBI:57683"/>
        <dbReference type="ChEBI" id="CHEBI:58211"/>
        <dbReference type="ChEBI" id="CHEBI:137323"/>
        <dbReference type="EC" id="2.4.1.109"/>
    </reaction>
</comment>
<feature type="domain" description="MIR" evidence="16">
    <location>
        <begin position="408"/>
        <end position="466"/>
    </location>
</feature>
<dbReference type="Proteomes" id="UP000774326">
    <property type="component" value="Unassembled WGS sequence"/>
</dbReference>
<evidence type="ECO:0000256" key="5">
    <source>
        <dbReference type="ARBA" id="ARBA00022676"/>
    </source>
</evidence>
<dbReference type="EMBL" id="JAEUBG010002086">
    <property type="protein sequence ID" value="KAH3685245.1"/>
    <property type="molecule type" value="Genomic_DNA"/>
</dbReference>
<feature type="region of interest" description="Disordered" evidence="15">
    <location>
        <begin position="1"/>
        <end position="31"/>
    </location>
</feature>
<feature type="transmembrane region" description="Helical" evidence="14">
    <location>
        <begin position="670"/>
        <end position="692"/>
    </location>
</feature>
<keyword evidence="7 14" id="KW-0812">Transmembrane</keyword>
<keyword evidence="9 14" id="KW-0256">Endoplasmic reticulum</keyword>
<comment type="similarity">
    <text evidence="3 14">Belongs to the glycosyltransferase 39 family.</text>
</comment>
<dbReference type="GO" id="GO:0005789">
    <property type="term" value="C:endoplasmic reticulum membrane"/>
    <property type="evidence" value="ECO:0007669"/>
    <property type="project" value="UniProtKB-SubCell"/>
</dbReference>
<feature type="transmembrane region" description="Helical" evidence="14">
    <location>
        <begin position="644"/>
        <end position="664"/>
    </location>
</feature>
<keyword evidence="6 14" id="KW-0808">Transferase</keyword>
<comment type="catalytic activity">
    <reaction evidence="13 14">
        <text>a di-trans,poly-cis-dolichyl beta-D-mannosyl phosphate + L-seryl-[protein] = 3-O-(alpha-D-mannosyl)-L-seryl-[protein] + a di-trans,poly-cis-dolichyl phosphate + H(+)</text>
        <dbReference type="Rhea" id="RHEA:17377"/>
        <dbReference type="Rhea" id="RHEA-COMP:9863"/>
        <dbReference type="Rhea" id="RHEA-COMP:13546"/>
        <dbReference type="Rhea" id="RHEA-COMP:19498"/>
        <dbReference type="Rhea" id="RHEA-COMP:19501"/>
        <dbReference type="ChEBI" id="CHEBI:15378"/>
        <dbReference type="ChEBI" id="CHEBI:29999"/>
        <dbReference type="ChEBI" id="CHEBI:57683"/>
        <dbReference type="ChEBI" id="CHEBI:58211"/>
        <dbReference type="ChEBI" id="CHEBI:137321"/>
        <dbReference type="EC" id="2.4.1.109"/>
    </reaction>
</comment>
<dbReference type="SUPFAM" id="SSF82109">
    <property type="entry name" value="MIR domain"/>
    <property type="match status" value="1"/>
</dbReference>
<feature type="domain" description="MIR" evidence="16">
    <location>
        <begin position="473"/>
        <end position="529"/>
    </location>
</feature>
<evidence type="ECO:0000313" key="17">
    <source>
        <dbReference type="EMBL" id="KAH3685245.1"/>
    </source>
</evidence>
<evidence type="ECO:0000256" key="14">
    <source>
        <dbReference type="RuleBase" id="RU367007"/>
    </source>
</evidence>
<evidence type="ECO:0000256" key="4">
    <source>
        <dbReference type="ARBA" id="ARBA00012839"/>
    </source>
</evidence>
<dbReference type="InterPro" id="IPR027005">
    <property type="entry name" value="PMT-like"/>
</dbReference>
<dbReference type="InterPro" id="IPR003342">
    <property type="entry name" value="ArnT-like_N"/>
</dbReference>
<dbReference type="Pfam" id="PF02366">
    <property type="entry name" value="PMT"/>
    <property type="match status" value="1"/>
</dbReference>
<dbReference type="InterPro" id="IPR016093">
    <property type="entry name" value="MIR_motif"/>
</dbReference>
<evidence type="ECO:0000256" key="10">
    <source>
        <dbReference type="ARBA" id="ARBA00022989"/>
    </source>
</evidence>
<gene>
    <name evidence="17" type="ORF">WICPIJ_003789</name>
</gene>
<feature type="transmembrane region" description="Helical" evidence="14">
    <location>
        <begin position="285"/>
        <end position="306"/>
    </location>
</feature>
<evidence type="ECO:0000256" key="11">
    <source>
        <dbReference type="ARBA" id="ARBA00023136"/>
    </source>
</evidence>
<keyword evidence="18" id="KW-1185">Reference proteome</keyword>
<evidence type="ECO:0000256" key="12">
    <source>
        <dbReference type="ARBA" id="ARBA00045085"/>
    </source>
</evidence>
<evidence type="ECO:0000256" key="9">
    <source>
        <dbReference type="ARBA" id="ARBA00022824"/>
    </source>
</evidence>
<feature type="transmembrane region" description="Helical" evidence="14">
    <location>
        <begin position="195"/>
        <end position="216"/>
    </location>
</feature>
<dbReference type="PANTHER" id="PTHR10050:SF51">
    <property type="entry name" value="PROTEIN O-MANNOSYL-TRANSFERASE 1"/>
    <property type="match status" value="1"/>
</dbReference>
<comment type="subcellular location">
    <subcellularLocation>
        <location evidence="1 14">Endoplasmic reticulum membrane</location>
        <topology evidence="1 14">Multi-pass membrane protein</topology>
    </subcellularLocation>
</comment>
<keyword evidence="11 14" id="KW-0472">Membrane</keyword>
<feature type="transmembrane region" description="Helical" evidence="14">
    <location>
        <begin position="599"/>
        <end position="623"/>
    </location>
</feature>
<dbReference type="Pfam" id="PF16192">
    <property type="entry name" value="PMT_4TMC"/>
    <property type="match status" value="1"/>
</dbReference>
<sequence>MSSVKKRGGASGSKSKRSDSPTTSEFQINKEDELDHLIKQKQDKLQGTTRASSNTYQSNIALIVLTSIALFTRFYKLQYPDEVVFDEVHFGKFASYYLQRTYFFDLHPPFAKMLIAFVGYLVGYDGSFKFDNIGDSYVTNKAPYLAYRSLSAILGSATVPIMYLTLREFDYSIVTALFGASLVLFDNAHVAETRLILLDATLIVSVALSIFCYAKFSNQQRFGVVFSRKWWTWLAATGVSLSLVISTKYVGVFTFITIGFAVIIDLWQLLDIKTGLTLRQFSKHFIARLYCLVVLPFFIYLFWFYVHFAVLNKSGPGDPFMSSEFQETLGDSPLARESKQVNYYDVITIKHKQTSALLHSHAYRYPLRYEDGRVSSQGQQVTGFDGADINNQWQILPVEDFPEGQKLGHAVRLEDVVRLYHVNTNSFLLAHDVASPLFPTNEEITTVDSETAKARFNETLFKLPVGDRSTPKSVLKTKGSQFRILHLATTVALWTHNDVYLPEWAFQQQEVNGNKKIIDESNNWFVDEIVGLSDSRAVYIPKPVKSLPFLRKWWELQIQMFEQNNKLSSEHPFASDPLTWPLSLSGVSFWTKNDERKQIYFIGNLFGWALEVAFMSLFGAFFLAVKLAEQRDVVILTESQSKQLFNLAFLYIGYLSHYVFFFLMSRQKFLHHYLPAHLIAALLSAAILEFFLGKTKFLNIAVGGLTVGLVASFIFFAPLTYGDVALTPAEVIARQWFNIKLHFSK</sequence>
<dbReference type="Pfam" id="PF02815">
    <property type="entry name" value="MIR"/>
    <property type="match status" value="1"/>
</dbReference>
<dbReference type="SMART" id="SM00472">
    <property type="entry name" value="MIR"/>
    <property type="match status" value="3"/>
</dbReference>
<organism evidence="17 18">
    <name type="scientific">Wickerhamomyces pijperi</name>
    <name type="common">Yeast</name>
    <name type="synonym">Pichia pijperi</name>
    <dbReference type="NCBI Taxonomy" id="599730"/>
    <lineage>
        <taxon>Eukaryota</taxon>
        <taxon>Fungi</taxon>
        <taxon>Dikarya</taxon>
        <taxon>Ascomycota</taxon>
        <taxon>Saccharomycotina</taxon>
        <taxon>Saccharomycetes</taxon>
        <taxon>Phaffomycetales</taxon>
        <taxon>Wickerhamomycetaceae</taxon>
        <taxon>Wickerhamomyces</taxon>
    </lineage>
</organism>
<feature type="transmembrane region" description="Helical" evidence="14">
    <location>
        <begin position="56"/>
        <end position="75"/>
    </location>
</feature>
<feature type="domain" description="MIR" evidence="16">
    <location>
        <begin position="338"/>
        <end position="398"/>
    </location>
</feature>
<dbReference type="Gene3D" id="2.80.10.50">
    <property type="match status" value="1"/>
</dbReference>
<evidence type="ECO:0000313" key="18">
    <source>
        <dbReference type="Proteomes" id="UP000774326"/>
    </source>
</evidence>
<keyword evidence="8" id="KW-0677">Repeat</keyword>
<feature type="transmembrane region" description="Helical" evidence="14">
    <location>
        <begin position="697"/>
        <end position="717"/>
    </location>
</feature>
<comment type="pathway">
    <text evidence="2 14">Protein modification; protein glycosylation.</text>
</comment>
<feature type="transmembrane region" description="Helical" evidence="14">
    <location>
        <begin position="145"/>
        <end position="165"/>
    </location>
</feature>
<evidence type="ECO:0000256" key="2">
    <source>
        <dbReference type="ARBA" id="ARBA00004922"/>
    </source>
</evidence>
<evidence type="ECO:0000256" key="7">
    <source>
        <dbReference type="ARBA" id="ARBA00022692"/>
    </source>
</evidence>
<reference evidence="17" key="1">
    <citation type="journal article" date="2021" name="Open Biol.">
        <title>Shared evolutionary footprints suggest mitochondrial oxidative damage underlies multiple complex I losses in fungi.</title>
        <authorList>
            <person name="Schikora-Tamarit M.A."/>
            <person name="Marcet-Houben M."/>
            <person name="Nosek J."/>
            <person name="Gabaldon T."/>
        </authorList>
    </citation>
    <scope>NUCLEOTIDE SEQUENCE</scope>
    <source>
        <strain evidence="17">CBS2887</strain>
    </source>
</reference>
<keyword evidence="5 14" id="KW-0328">Glycosyltransferase</keyword>
<evidence type="ECO:0000256" key="6">
    <source>
        <dbReference type="ARBA" id="ARBA00022679"/>
    </source>
</evidence>
<dbReference type="CDD" id="cd23285">
    <property type="entry name" value="beta-trefoil_MIR_PMT4-like"/>
    <property type="match status" value="1"/>
</dbReference>
<comment type="function">
    <text evidence="14">Transfers mannose from Dol-P-mannose to Ser or Thr residues on proteins.</text>
</comment>
<dbReference type="InterPro" id="IPR036300">
    <property type="entry name" value="MIR_dom_sf"/>
</dbReference>
<protein>
    <recommendedName>
        <fullName evidence="4 14">Dolichyl-phosphate-mannose--protein mannosyltransferase</fullName>
        <ecNumber evidence="4 14">2.4.1.109</ecNumber>
    </recommendedName>
</protein>
<dbReference type="OrthoDB" id="292747at2759"/>
<accession>A0A9P8Q8Y9</accession>
<evidence type="ECO:0000256" key="3">
    <source>
        <dbReference type="ARBA" id="ARBA00007222"/>
    </source>
</evidence>
<reference evidence="17" key="2">
    <citation type="submission" date="2021-01" db="EMBL/GenBank/DDBJ databases">
        <authorList>
            <person name="Schikora-Tamarit M.A."/>
        </authorList>
    </citation>
    <scope>NUCLEOTIDE SEQUENCE</scope>
    <source>
        <strain evidence="17">CBS2887</strain>
    </source>
</reference>
<dbReference type="EC" id="2.4.1.109" evidence="4 14"/>
<dbReference type="InterPro" id="IPR032421">
    <property type="entry name" value="PMT_4TMC"/>
</dbReference>
<evidence type="ECO:0000256" key="1">
    <source>
        <dbReference type="ARBA" id="ARBA00004477"/>
    </source>
</evidence>
<dbReference type="GO" id="GO:0004169">
    <property type="term" value="F:dolichyl-phosphate-mannose-protein mannosyltransferase activity"/>
    <property type="evidence" value="ECO:0007669"/>
    <property type="project" value="UniProtKB-UniRule"/>
</dbReference>
<dbReference type="PROSITE" id="PS50919">
    <property type="entry name" value="MIR"/>
    <property type="match status" value="3"/>
</dbReference>
<proteinExistence type="inferred from homology"/>
<comment type="caution">
    <text evidence="17">The sequence shown here is derived from an EMBL/GenBank/DDBJ whole genome shotgun (WGS) entry which is preliminary data.</text>
</comment>
<evidence type="ECO:0000256" key="15">
    <source>
        <dbReference type="SAM" id="MobiDB-lite"/>
    </source>
</evidence>
<evidence type="ECO:0000256" key="8">
    <source>
        <dbReference type="ARBA" id="ARBA00022737"/>
    </source>
</evidence>
<feature type="transmembrane region" description="Helical" evidence="14">
    <location>
        <begin position="106"/>
        <end position="124"/>
    </location>
</feature>
<feature type="transmembrane region" description="Helical" evidence="14">
    <location>
        <begin position="231"/>
        <end position="264"/>
    </location>
</feature>
<dbReference type="PANTHER" id="PTHR10050">
    <property type="entry name" value="DOLICHYL-PHOSPHATE-MANNOSE--PROTEIN MANNOSYLTRANSFERASE"/>
    <property type="match status" value="1"/>
</dbReference>
<keyword evidence="10 14" id="KW-1133">Transmembrane helix</keyword>
<evidence type="ECO:0000256" key="13">
    <source>
        <dbReference type="ARBA" id="ARBA00045102"/>
    </source>
</evidence>
<dbReference type="AlphaFoldDB" id="A0A9P8Q8Y9"/>
<evidence type="ECO:0000259" key="16">
    <source>
        <dbReference type="PROSITE" id="PS50919"/>
    </source>
</evidence>